<protein>
    <submittedName>
        <fullName evidence="5">3-oxoacyl-[acyl-carrier-protein] synthase-3</fullName>
    </submittedName>
</protein>
<sequence length="360" mass="39511">MVQTMRTVITGTGSFIPANKKLNKDFLQQEFYSDRQERIPSEAADIIRKFEEVTGISERRYADIDMNATEMAVAAAVAAIKDAGVDPETLDQIILAHNFGNVLTDTIQSDAVPSLASRVKQALGIRNPSCIPYDILFGCPGWIQGLIQADAFFKAGLAKKCLVIGTETLSRVIDRYDRDSMIFSDGAGAVIVEAFKDTEGTAGIISASAQSYAMDELNYIYMGKSYAPEADKRVRYIKMLGRKVYEFALKHVPEAMKACLDAGGVNIADVKKIFIHQANEKMDIAIIKAFYLLYGIKDIPVDIMPMNIHELGNSSVATVPTLFDMVRKGHIANQEVHAGEVILFASVGAGMNINAICYRM</sequence>
<dbReference type="GO" id="GO:0004315">
    <property type="term" value="F:3-oxoacyl-[acyl-carrier-protein] synthase activity"/>
    <property type="evidence" value="ECO:0007669"/>
    <property type="project" value="InterPro"/>
</dbReference>
<dbReference type="Proteomes" id="UP000190166">
    <property type="component" value="Unassembled WGS sequence"/>
</dbReference>
<dbReference type="Pfam" id="PF08545">
    <property type="entry name" value="ACP_syn_III"/>
    <property type="match status" value="1"/>
</dbReference>
<dbReference type="GO" id="GO:0006633">
    <property type="term" value="P:fatty acid biosynthetic process"/>
    <property type="evidence" value="ECO:0007669"/>
    <property type="project" value="InterPro"/>
</dbReference>
<dbReference type="STRING" id="393003.SAMN05660461_5796"/>
<dbReference type="GO" id="GO:0044550">
    <property type="term" value="P:secondary metabolite biosynthetic process"/>
    <property type="evidence" value="ECO:0007669"/>
    <property type="project" value="TreeGrafter"/>
</dbReference>
<evidence type="ECO:0000256" key="2">
    <source>
        <dbReference type="ARBA" id="ARBA00023315"/>
    </source>
</evidence>
<evidence type="ECO:0000259" key="4">
    <source>
        <dbReference type="Pfam" id="PF08545"/>
    </source>
</evidence>
<dbReference type="EMBL" id="FUZZ01000005">
    <property type="protein sequence ID" value="SKD09902.1"/>
    <property type="molecule type" value="Genomic_DNA"/>
</dbReference>
<gene>
    <name evidence="5" type="ORF">SAMN05660461_5796</name>
</gene>
<dbReference type="InterPro" id="IPR016039">
    <property type="entry name" value="Thiolase-like"/>
</dbReference>
<evidence type="ECO:0000313" key="6">
    <source>
        <dbReference type="Proteomes" id="UP000190166"/>
    </source>
</evidence>
<keyword evidence="1" id="KW-0808">Transferase</keyword>
<dbReference type="PANTHER" id="PTHR34069:SF2">
    <property type="entry name" value="BETA-KETOACYL-[ACYL-CARRIER-PROTEIN] SYNTHASE III"/>
    <property type="match status" value="1"/>
</dbReference>
<dbReference type="AlphaFoldDB" id="A0A1T5PB61"/>
<dbReference type="PANTHER" id="PTHR34069">
    <property type="entry name" value="3-OXOACYL-[ACYL-CARRIER-PROTEIN] SYNTHASE 3"/>
    <property type="match status" value="1"/>
</dbReference>
<dbReference type="Pfam" id="PF08541">
    <property type="entry name" value="ACP_syn_III_C"/>
    <property type="match status" value="1"/>
</dbReference>
<feature type="domain" description="Beta-ketoacyl-[acyl-carrier-protein] synthase III N-terminal" evidence="4">
    <location>
        <begin position="133"/>
        <end position="210"/>
    </location>
</feature>
<accession>A0A1T5PB61</accession>
<organism evidence="5 6">
    <name type="scientific">Chitinophaga ginsengisegetis</name>
    <dbReference type="NCBI Taxonomy" id="393003"/>
    <lineage>
        <taxon>Bacteria</taxon>
        <taxon>Pseudomonadati</taxon>
        <taxon>Bacteroidota</taxon>
        <taxon>Chitinophagia</taxon>
        <taxon>Chitinophagales</taxon>
        <taxon>Chitinophagaceae</taxon>
        <taxon>Chitinophaga</taxon>
    </lineage>
</organism>
<feature type="domain" description="Beta-ketoacyl-[acyl-carrier-protein] synthase III C-terminal" evidence="3">
    <location>
        <begin position="260"/>
        <end position="359"/>
    </location>
</feature>
<reference evidence="5 6" key="1">
    <citation type="submission" date="2017-02" db="EMBL/GenBank/DDBJ databases">
        <authorList>
            <person name="Peterson S.W."/>
        </authorList>
    </citation>
    <scope>NUCLEOTIDE SEQUENCE [LARGE SCALE GENOMIC DNA]</scope>
    <source>
        <strain evidence="5 6">DSM 18108</strain>
    </source>
</reference>
<proteinExistence type="predicted"/>
<evidence type="ECO:0000259" key="3">
    <source>
        <dbReference type="Pfam" id="PF08541"/>
    </source>
</evidence>
<evidence type="ECO:0000313" key="5">
    <source>
        <dbReference type="EMBL" id="SKD09902.1"/>
    </source>
</evidence>
<dbReference type="InterPro" id="IPR013751">
    <property type="entry name" value="ACP_syn_III_N"/>
</dbReference>
<dbReference type="Gene3D" id="3.40.47.10">
    <property type="match status" value="2"/>
</dbReference>
<dbReference type="InterPro" id="IPR013747">
    <property type="entry name" value="ACP_syn_III_C"/>
</dbReference>
<name>A0A1T5PB61_9BACT</name>
<keyword evidence="6" id="KW-1185">Reference proteome</keyword>
<dbReference type="SUPFAM" id="SSF53901">
    <property type="entry name" value="Thiolase-like"/>
    <property type="match status" value="1"/>
</dbReference>
<keyword evidence="2" id="KW-0012">Acyltransferase</keyword>
<evidence type="ECO:0000256" key="1">
    <source>
        <dbReference type="ARBA" id="ARBA00022679"/>
    </source>
</evidence>
<dbReference type="CDD" id="cd00830">
    <property type="entry name" value="KAS_III"/>
    <property type="match status" value="1"/>
</dbReference>